<evidence type="ECO:0000259" key="8">
    <source>
        <dbReference type="PROSITE" id="PS50112"/>
    </source>
</evidence>
<comment type="catalytic activity">
    <reaction evidence="1">
        <text>ATP + protein L-histidine = ADP + protein N-phospho-L-histidine.</text>
        <dbReference type="EC" id="2.7.13.3"/>
    </reaction>
</comment>
<feature type="transmembrane region" description="Helical" evidence="6">
    <location>
        <begin position="229"/>
        <end position="246"/>
    </location>
</feature>
<evidence type="ECO:0000256" key="1">
    <source>
        <dbReference type="ARBA" id="ARBA00000085"/>
    </source>
</evidence>
<dbReference type="InterPro" id="IPR000014">
    <property type="entry name" value="PAS"/>
</dbReference>
<feature type="domain" description="PAS" evidence="8">
    <location>
        <begin position="833"/>
        <end position="903"/>
    </location>
</feature>
<feature type="domain" description="PAC" evidence="9">
    <location>
        <begin position="650"/>
        <end position="703"/>
    </location>
</feature>
<dbReference type="Gene3D" id="1.10.287.130">
    <property type="match status" value="1"/>
</dbReference>
<keyword evidence="3" id="KW-0597">Phosphoprotein</keyword>
<dbReference type="SMART" id="SM00387">
    <property type="entry name" value="HATPase_c"/>
    <property type="match status" value="1"/>
</dbReference>
<gene>
    <name evidence="10" type="ORF">SCD92_04430</name>
</gene>
<feature type="transmembrane region" description="Helical" evidence="6">
    <location>
        <begin position="300"/>
        <end position="322"/>
    </location>
</feature>
<evidence type="ECO:0000256" key="5">
    <source>
        <dbReference type="ARBA" id="ARBA00022777"/>
    </source>
</evidence>
<keyword evidence="6" id="KW-0472">Membrane</keyword>
<feature type="transmembrane region" description="Helical" evidence="6">
    <location>
        <begin position="127"/>
        <end position="147"/>
    </location>
</feature>
<dbReference type="SUPFAM" id="SSF55874">
    <property type="entry name" value="ATPase domain of HSP90 chaperone/DNA topoisomerase II/histidine kinase"/>
    <property type="match status" value="1"/>
</dbReference>
<evidence type="ECO:0000256" key="3">
    <source>
        <dbReference type="ARBA" id="ARBA00022553"/>
    </source>
</evidence>
<feature type="transmembrane region" description="Helical" evidence="6">
    <location>
        <begin position="77"/>
        <end position="96"/>
    </location>
</feature>
<evidence type="ECO:0000256" key="4">
    <source>
        <dbReference type="ARBA" id="ARBA00022679"/>
    </source>
</evidence>
<dbReference type="NCBIfam" id="TIGR00229">
    <property type="entry name" value="sensory_box"/>
    <property type="match status" value="3"/>
</dbReference>
<keyword evidence="11" id="KW-1185">Reference proteome</keyword>
<proteinExistence type="predicted"/>
<dbReference type="CDD" id="cd00082">
    <property type="entry name" value="HisKA"/>
    <property type="match status" value="1"/>
</dbReference>
<feature type="transmembrane region" description="Helical" evidence="6">
    <location>
        <begin position="437"/>
        <end position="456"/>
    </location>
</feature>
<dbReference type="InterPro" id="IPR013655">
    <property type="entry name" value="PAS_fold_3"/>
</dbReference>
<dbReference type="InterPro" id="IPR005467">
    <property type="entry name" value="His_kinase_dom"/>
</dbReference>
<evidence type="ECO:0000259" key="7">
    <source>
        <dbReference type="PROSITE" id="PS50109"/>
    </source>
</evidence>
<dbReference type="SMART" id="SM00388">
    <property type="entry name" value="HisKA"/>
    <property type="match status" value="1"/>
</dbReference>
<dbReference type="Pfam" id="PF00512">
    <property type="entry name" value="HisKA"/>
    <property type="match status" value="1"/>
</dbReference>
<dbReference type="SMART" id="SM00086">
    <property type="entry name" value="PAC"/>
    <property type="match status" value="3"/>
</dbReference>
<dbReference type="PRINTS" id="PR00344">
    <property type="entry name" value="BCTRLSENSOR"/>
</dbReference>
<dbReference type="InterPro" id="IPR003661">
    <property type="entry name" value="HisK_dim/P_dom"/>
</dbReference>
<evidence type="ECO:0000313" key="10">
    <source>
        <dbReference type="EMBL" id="MDX6848593.1"/>
    </source>
</evidence>
<dbReference type="InterPro" id="IPR036097">
    <property type="entry name" value="HisK_dim/P_sf"/>
</dbReference>
<dbReference type="EC" id="2.7.13.3" evidence="2"/>
<feature type="transmembrane region" description="Helical" evidence="6">
    <location>
        <begin position="404"/>
        <end position="425"/>
    </location>
</feature>
<evidence type="ECO:0000256" key="6">
    <source>
        <dbReference type="SAM" id="Phobius"/>
    </source>
</evidence>
<feature type="transmembrane region" description="Helical" evidence="6">
    <location>
        <begin position="266"/>
        <end position="288"/>
    </location>
</feature>
<name>A0ABU4RUP1_9GAMM</name>
<dbReference type="InterPro" id="IPR003594">
    <property type="entry name" value="HATPase_dom"/>
</dbReference>
<dbReference type="InterPro" id="IPR001610">
    <property type="entry name" value="PAC"/>
</dbReference>
<keyword evidence="6" id="KW-1133">Transmembrane helix</keyword>
<dbReference type="InterPro" id="IPR000700">
    <property type="entry name" value="PAS-assoc_C"/>
</dbReference>
<dbReference type="PANTHER" id="PTHR43304:SF1">
    <property type="entry name" value="PAC DOMAIN-CONTAINING PROTEIN"/>
    <property type="match status" value="1"/>
</dbReference>
<reference evidence="10 11" key="1">
    <citation type="submission" date="2023-11" db="EMBL/GenBank/DDBJ databases">
        <title>Gilvimarinus fulvus sp. nov., isolated from the surface of Kelp.</title>
        <authorList>
            <person name="Sun Y.Y."/>
            <person name="Gong Y."/>
            <person name="Du Z.J."/>
        </authorList>
    </citation>
    <scope>NUCLEOTIDE SEQUENCE [LARGE SCALE GENOMIC DNA]</scope>
    <source>
        <strain evidence="10 11">SDUM040013</strain>
    </source>
</reference>
<accession>A0ABU4RUP1</accession>
<dbReference type="InterPro" id="IPR035965">
    <property type="entry name" value="PAS-like_dom_sf"/>
</dbReference>
<feature type="transmembrane region" description="Helical" evidence="6">
    <location>
        <begin position="329"/>
        <end position="349"/>
    </location>
</feature>
<feature type="transmembrane region" description="Helical" evidence="6">
    <location>
        <begin position="491"/>
        <end position="509"/>
    </location>
</feature>
<dbReference type="InterPro" id="IPR004358">
    <property type="entry name" value="Sig_transdc_His_kin-like_C"/>
</dbReference>
<feature type="domain" description="PAS" evidence="8">
    <location>
        <begin position="700"/>
        <end position="777"/>
    </location>
</feature>
<dbReference type="Pfam" id="PF13426">
    <property type="entry name" value="PAS_9"/>
    <property type="match status" value="1"/>
</dbReference>
<feature type="domain" description="PAC" evidence="9">
    <location>
        <begin position="907"/>
        <end position="959"/>
    </location>
</feature>
<dbReference type="Gene3D" id="3.30.450.20">
    <property type="entry name" value="PAS domain"/>
    <property type="match status" value="3"/>
</dbReference>
<feature type="domain" description="Histidine kinase" evidence="7">
    <location>
        <begin position="977"/>
        <end position="1198"/>
    </location>
</feature>
<dbReference type="EMBL" id="JAXAFO010000005">
    <property type="protein sequence ID" value="MDX6848593.1"/>
    <property type="molecule type" value="Genomic_DNA"/>
</dbReference>
<dbReference type="InterPro" id="IPR052162">
    <property type="entry name" value="Sensor_kinase/Photoreceptor"/>
</dbReference>
<feature type="transmembrane region" description="Helical" evidence="6">
    <location>
        <begin position="47"/>
        <end position="65"/>
    </location>
</feature>
<feature type="transmembrane region" description="Helical" evidence="6">
    <location>
        <begin position="374"/>
        <end position="392"/>
    </location>
</feature>
<dbReference type="InterPro" id="IPR036890">
    <property type="entry name" value="HATPase_C_sf"/>
</dbReference>
<dbReference type="Gene3D" id="3.30.565.10">
    <property type="entry name" value="Histidine kinase-like ATPase, C-terminal domain"/>
    <property type="match status" value="1"/>
</dbReference>
<dbReference type="Pfam" id="PF02518">
    <property type="entry name" value="HATPase_c"/>
    <property type="match status" value="1"/>
</dbReference>
<feature type="domain" description="PAS" evidence="8">
    <location>
        <begin position="574"/>
        <end position="646"/>
    </location>
</feature>
<evidence type="ECO:0000313" key="11">
    <source>
        <dbReference type="Proteomes" id="UP001273505"/>
    </source>
</evidence>
<evidence type="ECO:0000259" key="9">
    <source>
        <dbReference type="PROSITE" id="PS50113"/>
    </source>
</evidence>
<feature type="transmembrane region" description="Helical" evidence="6">
    <location>
        <begin position="544"/>
        <end position="565"/>
    </location>
</feature>
<dbReference type="Pfam" id="PF08447">
    <property type="entry name" value="PAS_3"/>
    <property type="match status" value="2"/>
</dbReference>
<dbReference type="RefSeq" id="WP_302724688.1">
    <property type="nucleotide sequence ID" value="NZ_JAULRU010000823.1"/>
</dbReference>
<organism evidence="10 11">
    <name type="scientific">Gilvimarinus gilvus</name>
    <dbReference type="NCBI Taxonomy" id="3058038"/>
    <lineage>
        <taxon>Bacteria</taxon>
        <taxon>Pseudomonadati</taxon>
        <taxon>Pseudomonadota</taxon>
        <taxon>Gammaproteobacteria</taxon>
        <taxon>Cellvibrionales</taxon>
        <taxon>Cellvibrionaceae</taxon>
        <taxon>Gilvimarinus</taxon>
    </lineage>
</organism>
<dbReference type="Proteomes" id="UP001273505">
    <property type="component" value="Unassembled WGS sequence"/>
</dbReference>
<protein>
    <recommendedName>
        <fullName evidence="2">histidine kinase</fullName>
        <ecNumber evidence="2">2.7.13.3</ecNumber>
    </recommendedName>
</protein>
<keyword evidence="6" id="KW-0812">Transmembrane</keyword>
<dbReference type="PROSITE" id="PS50112">
    <property type="entry name" value="PAS"/>
    <property type="match status" value="3"/>
</dbReference>
<feature type="transmembrane region" description="Helical" evidence="6">
    <location>
        <begin position="516"/>
        <end position="532"/>
    </location>
</feature>
<dbReference type="SUPFAM" id="SSF55785">
    <property type="entry name" value="PYP-like sensor domain (PAS domain)"/>
    <property type="match status" value="3"/>
</dbReference>
<feature type="domain" description="PAC" evidence="9">
    <location>
        <begin position="780"/>
        <end position="832"/>
    </location>
</feature>
<sequence length="1202" mass="132657">MQPETRRRLSGMGAVPLAITALALTVSLVSATVFRGPTLVAPSIHELVEALSGAAALTVMLLLLANPSIDRPIKHCLAAGFGLMGLLDLLHAVAAPGYADNWLHVVSALFGGICLASLWLSHNPRVMQGLLVTAVAGSSACALSYLLAPDKSAVLLIESLGLLLPRAFSLLAGCGFALAGAFFYVTQRPLERQASFRALALVLLAVASLSYALSTSWQLTWWWSHALRWTAYLLMIASLCIGKSLIQRPDFVNLSALPERIAARTLSVYLMSGVIMTLGLIVIVGWFFNATVVVQLHPALVPMQFNTAVGFLTTGLGLLLLAQHRLTSATVLGLLVMLLGLLTLVQYLAGLNLGLDQLLWTHHVVTNTSHPGRMAPNSALCFVLSGTAIALLGQSRLNLRLRELCGQLIGVLLGALAATALLGYLIQAKGGYGWGEYTHMAGHTAAGFLLTATCLTRLSTRLSSGASGAVPLWVPGALFLIVLIADAFTPMGIAAGVGYIPLVFCCLWYRKRSAPLVFAVLSTALIVLGYFLSQDGIAPVENSLVNRTVSVVAVWITATIVYLYFKVTEQLVITRDRLRLAIEGASLGTWDWDVSTGQVVFSERWCEMVGYRREELAQDFSTWTKLVHPDDIDAATQTVTDYIQGNRELYESIFRMQHKDGNWRWIRSLGKIFERDSEGNPLRLSGVHEDITDRLLAEQRLLLLQSAVDNSQTCVLITTADIYEPKIVYANEGTLALSGYLPEEVIGRNPSFLQQGPESTPDQSEAREAIKQALQNEQIFHGELTNFKKNGEEYQINITIFPVRDNNGTITNLGSIAYDITEQKLAKKNLEQEQLRFRAAMEHSPIGMALVAPDGSWLKVNQSLCDIVGYSQEELMASDFQTITHPDDLDLDLEHVRNVLSGKLSTYEMEKRYITKLGEVVWVLLSVSLVRHEDGSPRHFISQIQNIQARKEQEAQIKAYLEALEKSNRQLDDFAYIASHDLKEPLRGINNHSQSLLRNYASSLDERGEHKLNRLVALTGKMESLINDLLFYSRLNKNKDTSELIDTRELAREEIVLLEKYIADHNAELIVAENLPRLKHNRSRLGIIFRNLIVNGIKYNDNNRKIITISFDETFSGQEGECSNVFHIRDNGIGIGSEFHNSIFRMFKRLNSEKAYGMGTGAGLTFVNKIISQDGGKIWLDSTPGEGTTFHFYLHGEDSEKN</sequence>
<feature type="transmembrane region" description="Helical" evidence="6">
    <location>
        <begin position="468"/>
        <end position="485"/>
    </location>
</feature>
<feature type="transmembrane region" description="Helical" evidence="6">
    <location>
        <begin position="198"/>
        <end position="217"/>
    </location>
</feature>
<dbReference type="SMART" id="SM00091">
    <property type="entry name" value="PAS"/>
    <property type="match status" value="3"/>
</dbReference>
<feature type="transmembrane region" description="Helical" evidence="6">
    <location>
        <begin position="167"/>
        <end position="186"/>
    </location>
</feature>
<dbReference type="CDD" id="cd00130">
    <property type="entry name" value="PAS"/>
    <property type="match status" value="3"/>
</dbReference>
<keyword evidence="4" id="KW-0808">Transferase</keyword>
<dbReference type="PROSITE" id="PS50113">
    <property type="entry name" value="PAC"/>
    <property type="match status" value="3"/>
</dbReference>
<dbReference type="SUPFAM" id="SSF47384">
    <property type="entry name" value="Homodimeric domain of signal transducing histidine kinase"/>
    <property type="match status" value="1"/>
</dbReference>
<dbReference type="PROSITE" id="PS50109">
    <property type="entry name" value="HIS_KIN"/>
    <property type="match status" value="1"/>
</dbReference>
<evidence type="ECO:0000256" key="2">
    <source>
        <dbReference type="ARBA" id="ARBA00012438"/>
    </source>
</evidence>
<comment type="caution">
    <text evidence="10">The sequence shown here is derived from an EMBL/GenBank/DDBJ whole genome shotgun (WGS) entry which is preliminary data.</text>
</comment>
<dbReference type="PANTHER" id="PTHR43304">
    <property type="entry name" value="PHYTOCHROME-LIKE PROTEIN CPH1"/>
    <property type="match status" value="1"/>
</dbReference>
<feature type="transmembrane region" description="Helical" evidence="6">
    <location>
        <begin position="102"/>
        <end position="120"/>
    </location>
</feature>
<keyword evidence="5" id="KW-0418">Kinase</keyword>